<proteinExistence type="inferred from homology"/>
<feature type="signal peptide" evidence="8">
    <location>
        <begin position="1"/>
        <end position="26"/>
    </location>
</feature>
<feature type="domain" description="POTRA" evidence="10">
    <location>
        <begin position="355"/>
        <end position="428"/>
    </location>
</feature>
<name>V9TWL0_9PROT</name>
<evidence type="ECO:0000256" key="6">
    <source>
        <dbReference type="ARBA" id="ARBA00023136"/>
    </source>
</evidence>
<feature type="domain" description="POTRA" evidence="10">
    <location>
        <begin position="102"/>
        <end position="179"/>
    </location>
</feature>
<organism evidence="11 12">
    <name type="scientific">Candidatus Endolissoclinum faulkneri L5</name>
    <dbReference type="NCBI Taxonomy" id="1401328"/>
    <lineage>
        <taxon>Bacteria</taxon>
        <taxon>Pseudomonadati</taxon>
        <taxon>Pseudomonadota</taxon>
        <taxon>Alphaproteobacteria</taxon>
        <taxon>Rhodospirillales</taxon>
        <taxon>Rhodospirillaceae</taxon>
        <taxon>Candidatus Endolissoclinum</taxon>
    </lineage>
</organism>
<keyword evidence="5 8" id="KW-0677">Repeat</keyword>
<evidence type="ECO:0000256" key="9">
    <source>
        <dbReference type="NCBIfam" id="TIGR03303"/>
    </source>
</evidence>
<keyword evidence="3 8" id="KW-0812">Transmembrane</keyword>
<evidence type="ECO:0000256" key="3">
    <source>
        <dbReference type="ARBA" id="ARBA00022692"/>
    </source>
</evidence>
<comment type="similarity">
    <text evidence="8">Belongs to the BamA family.</text>
</comment>
<dbReference type="PANTHER" id="PTHR12815">
    <property type="entry name" value="SORTING AND ASSEMBLY MACHINERY SAMM50 PROTEIN FAMILY MEMBER"/>
    <property type="match status" value="1"/>
</dbReference>
<evidence type="ECO:0000259" key="10">
    <source>
        <dbReference type="PROSITE" id="PS51779"/>
    </source>
</evidence>
<dbReference type="InterPro" id="IPR039910">
    <property type="entry name" value="D15-like"/>
</dbReference>
<feature type="domain" description="POTRA" evidence="10">
    <location>
        <begin position="182"/>
        <end position="270"/>
    </location>
</feature>
<comment type="function">
    <text evidence="8">Part of the outer membrane protein assembly complex, which is involved in assembly and insertion of beta-barrel proteins into the outer membrane.</text>
</comment>
<dbReference type="eggNOG" id="COG4775">
    <property type="taxonomic scope" value="Bacteria"/>
</dbReference>
<dbReference type="HOGENOM" id="CLU_007664_1_2_5"/>
<dbReference type="OrthoDB" id="9803054at2"/>
<dbReference type="Proteomes" id="UP000018700">
    <property type="component" value="Chromosome"/>
</dbReference>
<dbReference type="PIRSF" id="PIRSF006076">
    <property type="entry name" value="OM_assembly_OMP85"/>
    <property type="match status" value="1"/>
</dbReference>
<dbReference type="NCBIfam" id="TIGR03303">
    <property type="entry name" value="OM_YaeT"/>
    <property type="match status" value="1"/>
</dbReference>
<evidence type="ECO:0000256" key="8">
    <source>
        <dbReference type="HAMAP-Rule" id="MF_01430"/>
    </source>
</evidence>
<dbReference type="Gene3D" id="2.40.160.50">
    <property type="entry name" value="membrane protein fhac: a member of the omp85/tpsb transporter family"/>
    <property type="match status" value="1"/>
</dbReference>
<dbReference type="GO" id="GO:0009279">
    <property type="term" value="C:cell outer membrane"/>
    <property type="evidence" value="ECO:0007669"/>
    <property type="project" value="UniProtKB-SubCell"/>
</dbReference>
<gene>
    <name evidence="11" type="primary">yaeT</name>
    <name evidence="8" type="synonym">bamA</name>
    <name evidence="11" type="ORF">P856_467</name>
</gene>
<evidence type="ECO:0000256" key="1">
    <source>
        <dbReference type="ARBA" id="ARBA00004370"/>
    </source>
</evidence>
<keyword evidence="6 8" id="KW-0472">Membrane</keyword>
<evidence type="ECO:0000313" key="11">
    <source>
        <dbReference type="EMBL" id="AHC73685.1"/>
    </source>
</evidence>
<keyword evidence="4 8" id="KW-0732">Signal</keyword>
<comment type="subcellular location">
    <subcellularLocation>
        <location evidence="8">Cell outer membrane</location>
    </subcellularLocation>
    <subcellularLocation>
        <location evidence="1">Membrane</location>
    </subcellularLocation>
</comment>
<dbReference type="InterPro" id="IPR010827">
    <property type="entry name" value="BamA/TamA_POTRA"/>
</dbReference>
<evidence type="ECO:0000256" key="5">
    <source>
        <dbReference type="ARBA" id="ARBA00022737"/>
    </source>
</evidence>
<dbReference type="GO" id="GO:0051205">
    <property type="term" value="P:protein insertion into membrane"/>
    <property type="evidence" value="ECO:0007669"/>
    <property type="project" value="UniProtKB-UniRule"/>
</dbReference>
<dbReference type="InterPro" id="IPR034746">
    <property type="entry name" value="POTRA"/>
</dbReference>
<evidence type="ECO:0000256" key="4">
    <source>
        <dbReference type="ARBA" id="ARBA00022729"/>
    </source>
</evidence>
<dbReference type="Gene3D" id="3.10.20.310">
    <property type="entry name" value="membrane protein fhac"/>
    <property type="match status" value="5"/>
</dbReference>
<evidence type="ECO:0000256" key="7">
    <source>
        <dbReference type="ARBA" id="ARBA00023237"/>
    </source>
</evidence>
<accession>V9TWL0</accession>
<feature type="domain" description="POTRA" evidence="10">
    <location>
        <begin position="34"/>
        <end position="101"/>
    </location>
</feature>
<evidence type="ECO:0000256" key="2">
    <source>
        <dbReference type="ARBA" id="ARBA00022452"/>
    </source>
</evidence>
<keyword evidence="7 8" id="KW-0998">Cell outer membrane</keyword>
<dbReference type="KEGG" id="efk:P856_467"/>
<dbReference type="PANTHER" id="PTHR12815:SF23">
    <property type="entry name" value="OUTER MEMBRANE PROTEIN ASSEMBLY FACTOR BAMA"/>
    <property type="match status" value="1"/>
</dbReference>
<dbReference type="Pfam" id="PF01103">
    <property type="entry name" value="Omp85"/>
    <property type="match status" value="1"/>
</dbReference>
<dbReference type="InterPro" id="IPR000184">
    <property type="entry name" value="Bac_surfAg_D15"/>
</dbReference>
<keyword evidence="12" id="KW-1185">Reference proteome</keyword>
<dbReference type="EMBL" id="CP006745">
    <property type="protein sequence ID" value="AHC73685.1"/>
    <property type="molecule type" value="Genomic_DNA"/>
</dbReference>
<sequence precursor="true">MRIKLILFCQAVALAFAVGMIPTAKAKFAEMNRNIIKKVVVEGTKRIDPATVRSYLLIQPGDTFDSERLDRSLKALYSTGLFSDITMYRDTTNLLIKVVENSIINRISFEGNRRINDEELKREIKLRPRLVYSRNQVQQDVQRIIKTYQRSGYYAVNVEPKVIQQNQNRVDLIFEIKDGELTRVQTINFLGNRAFSDANLRGIIKTKEYAFYRFFTSDDNYDADRLSYDKALLRQFYLENGYADFRVLSAVAELAPDGKSFVITFTVEEGYFYTFGSSDFDISLPQIDSKALRQFVLTEEGEKYNANLIDDTIYAINDYLGTLGYAFVDLSYTVNTDLKKRTIDVTYQIGPARKVFIERINIRGNVRTLDRIIRREIGFVEGDSFNISQMRISEQRIRNLGFFKSVNVKNTQGSGPDRTVVNVDVEERSTGEISFGIGFSTTESIIGDIGIHERNLLGRGQDLLFNITTSNVATEFDIAFTEPYLFNRDLAAGFNLFRTERERKESSYNELRFGGMLRSYYTLQPNLTQQIKYRLEQIEIKEVDENTAQYIKAQEGTRIVSQFGQTLTYDKRDNRLDPRDGYITQLTNEVAGAGGDEKFFRTRIKAGYYYPLDDVWGLSFLINSGFIVGLGEEVSILERFFIGASSFRGFQRGGVGPHDSVSKDALGANNYYVGSVELAFPNGMSKDLGMRTFIFTDFGSVWGIDEKDNKIADDPSMRATVGLGLSFATAFGTIRLDVAEVLAKEDFDVPEVFRLSFGTQF</sequence>
<protein>
    <recommendedName>
        <fullName evidence="8 9">Outer membrane protein assembly factor BamA</fullName>
    </recommendedName>
</protein>
<keyword evidence="2 8" id="KW-1134">Transmembrane beta strand</keyword>
<dbReference type="STRING" id="1401328.P856_467"/>
<dbReference type="AlphaFoldDB" id="V9TWL0"/>
<dbReference type="GO" id="GO:0043165">
    <property type="term" value="P:Gram-negative-bacterium-type cell outer membrane assembly"/>
    <property type="evidence" value="ECO:0007669"/>
    <property type="project" value="UniProtKB-UniRule"/>
</dbReference>
<dbReference type="Pfam" id="PF07244">
    <property type="entry name" value="POTRA"/>
    <property type="match status" value="5"/>
</dbReference>
<dbReference type="RefSeq" id="WP_025300564.1">
    <property type="nucleotide sequence ID" value="NZ_CP006745.1"/>
</dbReference>
<dbReference type="PATRIC" id="fig|1401328.3.peg.456"/>
<dbReference type="PROSITE" id="PS51779">
    <property type="entry name" value="POTRA"/>
    <property type="match status" value="4"/>
</dbReference>
<feature type="chain" id="PRO_5009023417" description="Outer membrane protein assembly factor BamA" evidence="8">
    <location>
        <begin position="27"/>
        <end position="761"/>
    </location>
</feature>
<comment type="subunit">
    <text evidence="8">Part of the Bam complex.</text>
</comment>
<evidence type="ECO:0000313" key="12">
    <source>
        <dbReference type="Proteomes" id="UP000018700"/>
    </source>
</evidence>
<reference evidence="11 12" key="1">
    <citation type="journal article" date="2013" name="PLoS ONE">
        <title>Bacterial endosymbiosis in a chordate host: long-term co-evolution and conservation of secondary metabolism.</title>
        <authorList>
            <person name="Kwan J.C."/>
            <person name="Schmidt E.W."/>
        </authorList>
    </citation>
    <scope>NUCLEOTIDE SEQUENCE [LARGE SCALE GENOMIC DNA]</scope>
    <source>
        <strain evidence="12">faulkneri L5</strain>
    </source>
</reference>
<dbReference type="InterPro" id="IPR023707">
    <property type="entry name" value="OM_assembly_BamA"/>
</dbReference>
<dbReference type="HAMAP" id="MF_01430">
    <property type="entry name" value="OM_assembly_BamA"/>
    <property type="match status" value="1"/>
</dbReference>